<feature type="transmembrane region" description="Helical" evidence="1">
    <location>
        <begin position="47"/>
        <end position="64"/>
    </location>
</feature>
<keyword evidence="1" id="KW-0472">Membrane</keyword>
<name>A0A2S7U4D8_9BACT</name>
<keyword evidence="4" id="KW-1185">Reference proteome</keyword>
<feature type="signal peptide" evidence="2">
    <location>
        <begin position="1"/>
        <end position="23"/>
    </location>
</feature>
<evidence type="ECO:0000256" key="2">
    <source>
        <dbReference type="SAM" id="SignalP"/>
    </source>
</evidence>
<evidence type="ECO:0000313" key="3">
    <source>
        <dbReference type="EMBL" id="PQJ29043.1"/>
    </source>
</evidence>
<dbReference type="EMBL" id="MQWA01000001">
    <property type="protein sequence ID" value="PQJ29043.1"/>
    <property type="molecule type" value="Genomic_DNA"/>
</dbReference>
<feature type="chain" id="PRO_5015685062" evidence="2">
    <location>
        <begin position="24"/>
        <end position="70"/>
    </location>
</feature>
<evidence type="ECO:0000313" key="4">
    <source>
        <dbReference type="Proteomes" id="UP000239907"/>
    </source>
</evidence>
<proteinExistence type="predicted"/>
<accession>A0A2S7U4D8</accession>
<protein>
    <submittedName>
        <fullName evidence="3">Uncharacterized protein</fullName>
    </submittedName>
</protein>
<sequence>MKKQTILSTAAASFFACTSSVLAHPGAPGHTHSGTEEWPFPDFSWPMVIAGSVCALLAFAGLAYKKNLEK</sequence>
<keyword evidence="2" id="KW-0732">Signal</keyword>
<evidence type="ECO:0000256" key="1">
    <source>
        <dbReference type="SAM" id="Phobius"/>
    </source>
</evidence>
<dbReference type="RefSeq" id="WP_105043537.1">
    <property type="nucleotide sequence ID" value="NZ_MQWA01000001.1"/>
</dbReference>
<reference evidence="3 4" key="1">
    <citation type="submission" date="2016-12" db="EMBL/GenBank/DDBJ databases">
        <title>Study of bacterial adaptation to deep sea.</title>
        <authorList>
            <person name="Song J."/>
            <person name="Yoshizawa S."/>
            <person name="Kogure K."/>
        </authorList>
    </citation>
    <scope>NUCLEOTIDE SEQUENCE [LARGE SCALE GENOMIC DNA]</scope>
    <source>
        <strain evidence="3 4">SAORIC-165</strain>
    </source>
</reference>
<dbReference type="AlphaFoldDB" id="A0A2S7U4D8"/>
<keyword evidence="1" id="KW-1133">Transmembrane helix</keyword>
<dbReference type="OrthoDB" id="9975398at2"/>
<keyword evidence="1" id="KW-0812">Transmembrane</keyword>
<comment type="caution">
    <text evidence="3">The sequence shown here is derived from an EMBL/GenBank/DDBJ whole genome shotgun (WGS) entry which is preliminary data.</text>
</comment>
<dbReference type="Proteomes" id="UP000239907">
    <property type="component" value="Unassembled WGS sequence"/>
</dbReference>
<dbReference type="PROSITE" id="PS51257">
    <property type="entry name" value="PROKAR_LIPOPROTEIN"/>
    <property type="match status" value="1"/>
</dbReference>
<gene>
    <name evidence="3" type="ORF">BSZ32_11450</name>
</gene>
<organism evidence="3 4">
    <name type="scientific">Rubritalea profundi</name>
    <dbReference type="NCBI Taxonomy" id="1658618"/>
    <lineage>
        <taxon>Bacteria</taxon>
        <taxon>Pseudomonadati</taxon>
        <taxon>Verrucomicrobiota</taxon>
        <taxon>Verrucomicrobiia</taxon>
        <taxon>Verrucomicrobiales</taxon>
        <taxon>Rubritaleaceae</taxon>
        <taxon>Rubritalea</taxon>
    </lineage>
</organism>